<comment type="subcellular location">
    <subcellularLocation>
        <location evidence="1">Membrane</location>
    </subcellularLocation>
</comment>
<keyword evidence="4" id="KW-0472">Membrane</keyword>
<reference evidence="7" key="1">
    <citation type="submission" date="2023-04" db="EMBL/GenBank/DDBJ databases">
        <title>Chromosome-level genome of Chaenocephalus aceratus.</title>
        <authorList>
            <person name="Park H."/>
        </authorList>
    </citation>
    <scope>NUCLEOTIDE SEQUENCE</scope>
    <source>
        <strain evidence="7">DE</strain>
        <tissue evidence="7">Muscle</tissue>
    </source>
</reference>
<dbReference type="InterPro" id="IPR028082">
    <property type="entry name" value="Peripla_BP_I"/>
</dbReference>
<dbReference type="GO" id="GO:0016020">
    <property type="term" value="C:membrane"/>
    <property type="evidence" value="ECO:0007669"/>
    <property type="project" value="UniProtKB-SubCell"/>
</dbReference>
<dbReference type="AlphaFoldDB" id="A0AAD9FFK5"/>
<evidence type="ECO:0000256" key="2">
    <source>
        <dbReference type="ARBA" id="ARBA00022692"/>
    </source>
</evidence>
<dbReference type="InterPro" id="IPR050726">
    <property type="entry name" value="mGluR"/>
</dbReference>
<dbReference type="GO" id="GO:0007186">
    <property type="term" value="P:G protein-coupled receptor signaling pathway"/>
    <property type="evidence" value="ECO:0007669"/>
    <property type="project" value="InterPro"/>
</dbReference>
<name>A0AAD9FFK5_DISEL</name>
<dbReference type="FunFam" id="3.40.50.2300:FF:000145">
    <property type="entry name" value="Glutamate receptor, metabotropic"/>
    <property type="match status" value="1"/>
</dbReference>
<keyword evidence="3" id="KW-1133">Transmembrane helix</keyword>
<evidence type="ECO:0000256" key="5">
    <source>
        <dbReference type="ARBA" id="ARBA00023180"/>
    </source>
</evidence>
<sequence>MFPEAYDQRKRPGGICIAQSLKIPHDHKPSDFDKIIRMLLDTRYARAIILFASDEDIRGILNASKRADQVGHFLWIGSDSWGAKNSPILQLEEAAVGAVTILPKRATISEPPSVVRSIYHIHSILPKRASISGTFNISHSLLLPKRASISEPPSVVRSIYHIHSILPKRASISGIGKRDSLQCSLQRRGGVKDGDQEKALKVRSQFSCAPVLSVTEDSCVFAVRLNSNLTNGKEMEEETFSCDTDRAKHPFSCFTPTSPPIISDFSHLTVTCSASHAQLNDSCLLAVDFKSAETRSLASPMRRINTPGQSQVVSFDAYFTSRTLENNRRNVWFAEYWEENFNCKLMSSSKKDDSSRKCTGQERISIDSKYEQEGKVQFVIDAVYAMAHALHNMQRDFCPENSGICADMDLAGGKKLLKYIRSVSFN</sequence>
<dbReference type="InterPro" id="IPR001828">
    <property type="entry name" value="ANF_lig-bd_rcpt"/>
</dbReference>
<feature type="domain" description="Receptor ligand binding region" evidence="6">
    <location>
        <begin position="355"/>
        <end position="426"/>
    </location>
</feature>
<dbReference type="InterPro" id="IPR000162">
    <property type="entry name" value="GPCR_3_mtglu_rcpt"/>
</dbReference>
<protein>
    <submittedName>
        <fullName evidence="7">Metabotropic glutamate receptor 7</fullName>
    </submittedName>
</protein>
<proteinExistence type="predicted"/>
<keyword evidence="7" id="KW-0675">Receptor</keyword>
<dbReference type="Pfam" id="PF01094">
    <property type="entry name" value="ANF_receptor"/>
    <property type="match status" value="2"/>
</dbReference>
<dbReference type="PRINTS" id="PR00593">
    <property type="entry name" value="MTABOTROPICR"/>
</dbReference>
<gene>
    <name evidence="7" type="ORF">KUDE01_003834</name>
</gene>
<dbReference type="Gene3D" id="3.40.50.2300">
    <property type="match status" value="2"/>
</dbReference>
<evidence type="ECO:0000313" key="8">
    <source>
        <dbReference type="Proteomes" id="UP001228049"/>
    </source>
</evidence>
<evidence type="ECO:0000259" key="6">
    <source>
        <dbReference type="Pfam" id="PF01094"/>
    </source>
</evidence>
<keyword evidence="2" id="KW-0812">Transmembrane</keyword>
<dbReference type="EMBL" id="JASDAP010000006">
    <property type="protein sequence ID" value="KAK1900862.1"/>
    <property type="molecule type" value="Genomic_DNA"/>
</dbReference>
<evidence type="ECO:0000313" key="7">
    <source>
        <dbReference type="EMBL" id="KAK1900862.1"/>
    </source>
</evidence>
<keyword evidence="5" id="KW-0325">Glycoprotein</keyword>
<organism evidence="7 8">
    <name type="scientific">Dissostichus eleginoides</name>
    <name type="common">Patagonian toothfish</name>
    <name type="synonym">Dissostichus amissus</name>
    <dbReference type="NCBI Taxonomy" id="100907"/>
    <lineage>
        <taxon>Eukaryota</taxon>
        <taxon>Metazoa</taxon>
        <taxon>Chordata</taxon>
        <taxon>Craniata</taxon>
        <taxon>Vertebrata</taxon>
        <taxon>Euteleostomi</taxon>
        <taxon>Actinopterygii</taxon>
        <taxon>Neopterygii</taxon>
        <taxon>Teleostei</taxon>
        <taxon>Neoteleostei</taxon>
        <taxon>Acanthomorphata</taxon>
        <taxon>Eupercaria</taxon>
        <taxon>Perciformes</taxon>
        <taxon>Notothenioidei</taxon>
        <taxon>Nototheniidae</taxon>
        <taxon>Dissostichus</taxon>
    </lineage>
</organism>
<dbReference type="Proteomes" id="UP001228049">
    <property type="component" value="Unassembled WGS sequence"/>
</dbReference>
<accession>A0AAD9FFK5</accession>
<dbReference type="SUPFAM" id="SSF53822">
    <property type="entry name" value="Periplasmic binding protein-like I"/>
    <property type="match status" value="2"/>
</dbReference>
<feature type="domain" description="Receptor ligand binding region" evidence="6">
    <location>
        <begin position="14"/>
        <end position="115"/>
    </location>
</feature>
<evidence type="ECO:0000256" key="3">
    <source>
        <dbReference type="ARBA" id="ARBA00022989"/>
    </source>
</evidence>
<feature type="non-terminal residue" evidence="7">
    <location>
        <position position="426"/>
    </location>
</feature>
<evidence type="ECO:0000256" key="1">
    <source>
        <dbReference type="ARBA" id="ARBA00004370"/>
    </source>
</evidence>
<evidence type="ECO:0000256" key="4">
    <source>
        <dbReference type="ARBA" id="ARBA00023136"/>
    </source>
</evidence>
<keyword evidence="8" id="KW-1185">Reference proteome</keyword>
<dbReference type="PANTHER" id="PTHR24060">
    <property type="entry name" value="METABOTROPIC GLUTAMATE RECEPTOR"/>
    <property type="match status" value="1"/>
</dbReference>
<comment type="caution">
    <text evidence="7">The sequence shown here is derived from an EMBL/GenBank/DDBJ whole genome shotgun (WGS) entry which is preliminary data.</text>
</comment>